<dbReference type="InterPro" id="IPR044571">
    <property type="entry name" value="P4KG1-8"/>
</dbReference>
<evidence type="ECO:0000259" key="8">
    <source>
        <dbReference type="Pfam" id="PF00454"/>
    </source>
</evidence>
<feature type="region of interest" description="Disordered" evidence="7">
    <location>
        <begin position="207"/>
        <end position="248"/>
    </location>
</feature>
<dbReference type="PANTHER" id="PTHR45800">
    <property type="entry name" value="PHOSPHATIDYLINOSITOL 4-KINASE GAMMA"/>
    <property type="match status" value="1"/>
</dbReference>
<keyword evidence="5" id="KW-0418">Kinase</keyword>
<dbReference type="PANTHER" id="PTHR45800:SF11">
    <property type="entry name" value="PHOSPHATIDYLINOSITOL 3-KINASE-RELATED PROTEIN KINASE"/>
    <property type="match status" value="1"/>
</dbReference>
<feature type="region of interest" description="Disordered" evidence="7">
    <location>
        <begin position="267"/>
        <end position="302"/>
    </location>
</feature>
<evidence type="ECO:0000313" key="9">
    <source>
        <dbReference type="EMBL" id="RMZ53859.1"/>
    </source>
</evidence>
<dbReference type="InterPro" id="IPR000403">
    <property type="entry name" value="PI3/4_kinase_cat_dom"/>
</dbReference>
<protein>
    <recommendedName>
        <fullName evidence="2">1-phosphatidylinositol 4-kinase</fullName>
        <ecNumber evidence="2">2.7.1.67</ecNumber>
    </recommendedName>
</protein>
<evidence type="ECO:0000256" key="4">
    <source>
        <dbReference type="ARBA" id="ARBA00022741"/>
    </source>
</evidence>
<accession>A0A3M7KVI1</accession>
<keyword evidence="6" id="KW-0067">ATP-binding</keyword>
<dbReference type="AlphaFoldDB" id="A0A3M7KVI1"/>
<reference evidence="10" key="1">
    <citation type="journal article" date="2018" name="Algal Res.">
        <title>Characterization of plant carbon substrate utilization by Auxenochlorella protothecoides.</title>
        <authorList>
            <person name="Vogler B.W."/>
            <person name="Starkenburg S.R."/>
            <person name="Sudasinghe N."/>
            <person name="Schambach J.Y."/>
            <person name="Rollin J.A."/>
            <person name="Pattathil S."/>
            <person name="Barry A.N."/>
        </authorList>
    </citation>
    <scope>NUCLEOTIDE SEQUENCE [LARGE SCALE GENOMIC DNA]</scope>
    <source>
        <strain evidence="10">UTEX 25</strain>
    </source>
</reference>
<evidence type="ECO:0000313" key="10">
    <source>
        <dbReference type="Proteomes" id="UP000279271"/>
    </source>
</evidence>
<feature type="compositionally biased region" description="Polar residues" evidence="7">
    <location>
        <begin position="276"/>
        <end position="285"/>
    </location>
</feature>
<organism evidence="9 10">
    <name type="scientific">Auxenochlorella protothecoides</name>
    <name type="common">Green microalga</name>
    <name type="synonym">Chlorella protothecoides</name>
    <dbReference type="NCBI Taxonomy" id="3075"/>
    <lineage>
        <taxon>Eukaryota</taxon>
        <taxon>Viridiplantae</taxon>
        <taxon>Chlorophyta</taxon>
        <taxon>core chlorophytes</taxon>
        <taxon>Trebouxiophyceae</taxon>
        <taxon>Chlorellales</taxon>
        <taxon>Chlorellaceae</taxon>
        <taxon>Auxenochlorella</taxon>
    </lineage>
</organism>
<gene>
    <name evidence="9" type="ORF">APUTEX25_005605</name>
</gene>
<dbReference type="EC" id="2.7.1.67" evidence="2"/>
<keyword evidence="3" id="KW-0808">Transferase</keyword>
<name>A0A3M7KVI1_AUXPR</name>
<evidence type="ECO:0000256" key="1">
    <source>
        <dbReference type="ARBA" id="ARBA00008941"/>
    </source>
</evidence>
<evidence type="ECO:0000256" key="7">
    <source>
        <dbReference type="SAM" id="MobiDB-lite"/>
    </source>
</evidence>
<feature type="compositionally biased region" description="Low complexity" evidence="7">
    <location>
        <begin position="219"/>
        <end position="243"/>
    </location>
</feature>
<dbReference type="Proteomes" id="UP000279271">
    <property type="component" value="Unassembled WGS sequence"/>
</dbReference>
<evidence type="ECO:0000256" key="2">
    <source>
        <dbReference type="ARBA" id="ARBA00012169"/>
    </source>
</evidence>
<evidence type="ECO:0000256" key="5">
    <source>
        <dbReference type="ARBA" id="ARBA00022777"/>
    </source>
</evidence>
<comment type="similarity">
    <text evidence="1">Belongs to the PI3/PI4-kinase family. Type II PI4K subfamily.</text>
</comment>
<dbReference type="GO" id="GO:0004430">
    <property type="term" value="F:1-phosphatidylinositol 4-kinase activity"/>
    <property type="evidence" value="ECO:0007669"/>
    <property type="project" value="UniProtKB-EC"/>
</dbReference>
<feature type="domain" description="PI3K/PI4K catalytic" evidence="8">
    <location>
        <begin position="120"/>
        <end position="274"/>
    </location>
</feature>
<keyword evidence="4" id="KW-0547">Nucleotide-binding</keyword>
<sequence>MAAASALVSPPVDGMVTVTQRGFVVKAGGAAAPPALKSTSAGSLAEPSLLSLGSFGRRTVSPLLTPPASGSLESAAAGGDAGELHLAQCAKLTPGAKRLIKGVVRGLRAWQEPEAAAEGFGGTYFFRDEDGARCGIMKPCDEEPLAPNNPKGFVGRQLGDPGLKPTVRVGEAATREVAAYLLDRGHFSRVPHTVMVEISHPIFHVAPREEGAPAPPPTAASSSSSSLSSGAAAAPVPESAEPASHPPRKLGSLQAFVAHECDTSELGASRFPVESGETSPMSETTAEGGDVSSAHPAPPSSAVFRDLTGDEWEHFMHIVRCRIGAALRTGVWKQGPATGGRMLPGMSCPRF</sequence>
<dbReference type="GO" id="GO:0005524">
    <property type="term" value="F:ATP binding"/>
    <property type="evidence" value="ECO:0007669"/>
    <property type="project" value="UniProtKB-KW"/>
</dbReference>
<comment type="caution">
    <text evidence="9">The sequence shown here is derived from an EMBL/GenBank/DDBJ whole genome shotgun (WGS) entry which is preliminary data.</text>
</comment>
<dbReference type="Pfam" id="PF00454">
    <property type="entry name" value="PI3_PI4_kinase"/>
    <property type="match status" value="1"/>
</dbReference>
<evidence type="ECO:0000256" key="6">
    <source>
        <dbReference type="ARBA" id="ARBA00022840"/>
    </source>
</evidence>
<proteinExistence type="inferred from homology"/>
<evidence type="ECO:0000256" key="3">
    <source>
        <dbReference type="ARBA" id="ARBA00022679"/>
    </source>
</evidence>
<dbReference type="EMBL" id="QOKY01000193">
    <property type="protein sequence ID" value="RMZ53859.1"/>
    <property type="molecule type" value="Genomic_DNA"/>
</dbReference>